<name>A0A0V0GXF5_SOLCH</name>
<sequence>KSVIYPVNLVTGLDEMAEIMSAIQSLFQPRTLDFLWDPETKLLTYEIRFLRNLRKAWLPGSNNTFL</sequence>
<dbReference type="AlphaFoldDB" id="A0A0V0GXF5"/>
<evidence type="ECO:0000313" key="1">
    <source>
        <dbReference type="EMBL" id="JAP12637.1"/>
    </source>
</evidence>
<feature type="non-terminal residue" evidence="1">
    <location>
        <position position="1"/>
    </location>
</feature>
<protein>
    <submittedName>
        <fullName evidence="1">Putative ovule protein</fullName>
    </submittedName>
</protein>
<proteinExistence type="predicted"/>
<dbReference type="EMBL" id="GEDG01029289">
    <property type="protein sequence ID" value="JAP12637.1"/>
    <property type="molecule type" value="Transcribed_RNA"/>
</dbReference>
<organism evidence="1">
    <name type="scientific">Solanum chacoense</name>
    <name type="common">Chaco potato</name>
    <dbReference type="NCBI Taxonomy" id="4108"/>
    <lineage>
        <taxon>Eukaryota</taxon>
        <taxon>Viridiplantae</taxon>
        <taxon>Streptophyta</taxon>
        <taxon>Embryophyta</taxon>
        <taxon>Tracheophyta</taxon>
        <taxon>Spermatophyta</taxon>
        <taxon>Magnoliopsida</taxon>
        <taxon>eudicotyledons</taxon>
        <taxon>Gunneridae</taxon>
        <taxon>Pentapetalae</taxon>
        <taxon>asterids</taxon>
        <taxon>lamiids</taxon>
        <taxon>Solanales</taxon>
        <taxon>Solanaceae</taxon>
        <taxon>Solanoideae</taxon>
        <taxon>Solaneae</taxon>
        <taxon>Solanum</taxon>
    </lineage>
</organism>
<reference evidence="1" key="1">
    <citation type="submission" date="2015-12" db="EMBL/GenBank/DDBJ databases">
        <title>Gene expression during late stages of embryo sac development: a critical building block for successful pollen-pistil interactions.</title>
        <authorList>
            <person name="Liu Y."/>
            <person name="Joly V."/>
            <person name="Sabar M."/>
            <person name="Matton D.P."/>
        </authorList>
    </citation>
    <scope>NUCLEOTIDE SEQUENCE</scope>
</reference>
<accession>A0A0V0GXF5</accession>